<dbReference type="Pfam" id="PF13903">
    <property type="entry name" value="Claudin_2"/>
    <property type="match status" value="1"/>
</dbReference>
<dbReference type="OMA" id="IGFSTHF"/>
<comment type="subcellular location">
    <subcellularLocation>
        <location evidence="1">Membrane</location>
        <topology evidence="1">Multi-pass membrane protein</topology>
    </subcellularLocation>
</comment>
<dbReference type="RefSeq" id="XP_014244279.1">
    <property type="nucleotide sequence ID" value="XM_014388793.2"/>
</dbReference>
<evidence type="ECO:0000313" key="6">
    <source>
        <dbReference type="EnsemblMetazoa" id="XP_014244279.1"/>
    </source>
</evidence>
<keyword evidence="7" id="KW-1185">Reference proteome</keyword>
<keyword evidence="3 5" id="KW-1133">Transmembrane helix</keyword>
<dbReference type="Proteomes" id="UP000494040">
    <property type="component" value="Unassembled WGS sequence"/>
</dbReference>
<evidence type="ECO:0000256" key="3">
    <source>
        <dbReference type="ARBA" id="ARBA00022989"/>
    </source>
</evidence>
<evidence type="ECO:0000256" key="4">
    <source>
        <dbReference type="ARBA" id="ARBA00023136"/>
    </source>
</evidence>
<evidence type="ECO:0000313" key="7">
    <source>
        <dbReference type="Proteomes" id="UP000494040"/>
    </source>
</evidence>
<dbReference type="GO" id="GO:0035151">
    <property type="term" value="P:regulation of tube size, open tracheal system"/>
    <property type="evidence" value="ECO:0007669"/>
    <property type="project" value="TreeGrafter"/>
</dbReference>
<dbReference type="OrthoDB" id="6140671at2759"/>
<dbReference type="Gene3D" id="1.20.140.150">
    <property type="match status" value="1"/>
</dbReference>
<dbReference type="GO" id="GO:0016020">
    <property type="term" value="C:membrane"/>
    <property type="evidence" value="ECO:0007669"/>
    <property type="project" value="UniProtKB-SubCell"/>
</dbReference>
<dbReference type="InterPro" id="IPR004031">
    <property type="entry name" value="PMP22/EMP/MP20/Claudin"/>
</dbReference>
<feature type="transmembrane region" description="Helical" evidence="5">
    <location>
        <begin position="21"/>
        <end position="40"/>
    </location>
</feature>
<reference evidence="6" key="1">
    <citation type="submission" date="2022-01" db="UniProtKB">
        <authorList>
            <consortium name="EnsemblMetazoa"/>
        </authorList>
    </citation>
    <scope>IDENTIFICATION</scope>
</reference>
<organism evidence="6 7">
    <name type="scientific">Cimex lectularius</name>
    <name type="common">Bed bug</name>
    <name type="synonym">Acanthia lectularia</name>
    <dbReference type="NCBI Taxonomy" id="79782"/>
    <lineage>
        <taxon>Eukaryota</taxon>
        <taxon>Metazoa</taxon>
        <taxon>Ecdysozoa</taxon>
        <taxon>Arthropoda</taxon>
        <taxon>Hexapoda</taxon>
        <taxon>Insecta</taxon>
        <taxon>Pterygota</taxon>
        <taxon>Neoptera</taxon>
        <taxon>Paraneoptera</taxon>
        <taxon>Hemiptera</taxon>
        <taxon>Heteroptera</taxon>
        <taxon>Panheteroptera</taxon>
        <taxon>Cimicomorpha</taxon>
        <taxon>Cimicidae</taxon>
        <taxon>Cimex</taxon>
    </lineage>
</organism>
<feature type="transmembrane region" description="Helical" evidence="5">
    <location>
        <begin position="96"/>
        <end position="123"/>
    </location>
</feature>
<dbReference type="GO" id="GO:0019991">
    <property type="term" value="P:septate junction assembly"/>
    <property type="evidence" value="ECO:0007669"/>
    <property type="project" value="TreeGrafter"/>
</dbReference>
<dbReference type="PANTHER" id="PTHR21284:SF12">
    <property type="entry name" value="EG:80H7.2 PROTEIN"/>
    <property type="match status" value="1"/>
</dbReference>
<dbReference type="EnsemblMetazoa" id="XM_014388793.2">
    <property type="protein sequence ID" value="XP_014244279.1"/>
    <property type="gene ID" value="LOC106663721"/>
</dbReference>
<accession>A0A8I6RDU3</accession>
<dbReference type="GO" id="GO:0005918">
    <property type="term" value="C:septate junction"/>
    <property type="evidence" value="ECO:0007669"/>
    <property type="project" value="TreeGrafter"/>
</dbReference>
<evidence type="ECO:0000256" key="2">
    <source>
        <dbReference type="ARBA" id="ARBA00022692"/>
    </source>
</evidence>
<protein>
    <submittedName>
        <fullName evidence="6">Uncharacterized protein</fullName>
    </submittedName>
</protein>
<feature type="transmembrane region" description="Helical" evidence="5">
    <location>
        <begin position="179"/>
        <end position="199"/>
    </location>
</feature>
<dbReference type="PANTHER" id="PTHR21284">
    <property type="entry name" value="EG:80H7.2 PROTEIN"/>
    <property type="match status" value="1"/>
</dbReference>
<dbReference type="CTD" id="31101"/>
<evidence type="ECO:0000256" key="1">
    <source>
        <dbReference type="ARBA" id="ARBA00004141"/>
    </source>
</evidence>
<feature type="transmembrane region" description="Helical" evidence="5">
    <location>
        <begin position="135"/>
        <end position="159"/>
    </location>
</feature>
<keyword evidence="2 5" id="KW-0812">Transmembrane</keyword>
<keyword evidence="4 5" id="KW-0472">Membrane</keyword>
<dbReference type="GeneID" id="106663721"/>
<evidence type="ECO:0000256" key="5">
    <source>
        <dbReference type="SAM" id="Phobius"/>
    </source>
</evidence>
<dbReference type="KEGG" id="clec:106663721"/>
<proteinExistence type="predicted"/>
<dbReference type="AlphaFoldDB" id="A0A8I6RDU3"/>
<sequence>MTSTNGKDFPRASDAMVFGGILAYIAGMLLLISFASPYWVESYDGTFSNFKHMGLWEYCFERFRFPYYPFNKIFSGCHYIYSFEFYIIREWLVPGWLMVIQTFVTLAFIASFSSLLIIALVVTRYPLKFILKYEWLLTGIVFMCNAISAVWLFLTVIIFWTQSSRRDWLMYPNFNHLSWSYYFCGVSFVFHTLAAITLYKDARKSWDTREEKRNLVMEMYPPQDHHNGFI</sequence>
<name>A0A8I6RDU3_CIMLE</name>